<evidence type="ECO:0000313" key="2">
    <source>
        <dbReference type="EMBL" id="TXD72235.1"/>
    </source>
</evidence>
<gene>
    <name evidence="2" type="ORF">ESU54_12450</name>
</gene>
<sequence length="127" mass="14809">MKNNQLPKTWLRIFLGLFLIVYALNQYFHFLPTSYGAMPDNAREFIDAAVIYLPILYIFEIILGLLLVLNKWTPFLLLVLFPLSVAFLIFSISNQDFLDAIPALVVAFLNFTLILFEKEKYQPLFQK</sequence>
<evidence type="ECO:0000256" key="1">
    <source>
        <dbReference type="SAM" id="Phobius"/>
    </source>
</evidence>
<dbReference type="AlphaFoldDB" id="A0A5C6YXB9"/>
<keyword evidence="1" id="KW-0472">Membrane</keyword>
<keyword evidence="1" id="KW-1133">Transmembrane helix</keyword>
<dbReference type="Proteomes" id="UP000321497">
    <property type="component" value="Unassembled WGS sequence"/>
</dbReference>
<name>A0A5C6YXB9_9FLAO</name>
<keyword evidence="1" id="KW-0812">Transmembrane</keyword>
<feature type="transmembrane region" description="Helical" evidence="1">
    <location>
        <begin position="48"/>
        <end position="68"/>
    </location>
</feature>
<evidence type="ECO:0000313" key="3">
    <source>
        <dbReference type="Proteomes" id="UP000321497"/>
    </source>
</evidence>
<feature type="transmembrane region" description="Helical" evidence="1">
    <location>
        <begin position="100"/>
        <end position="117"/>
    </location>
</feature>
<keyword evidence="3" id="KW-1185">Reference proteome</keyword>
<feature type="transmembrane region" description="Helical" evidence="1">
    <location>
        <begin position="9"/>
        <end position="28"/>
    </location>
</feature>
<organism evidence="2 3">
    <name type="scientific">Aequorivita antarctica</name>
    <dbReference type="NCBI Taxonomy" id="153266"/>
    <lineage>
        <taxon>Bacteria</taxon>
        <taxon>Pseudomonadati</taxon>
        <taxon>Bacteroidota</taxon>
        <taxon>Flavobacteriia</taxon>
        <taxon>Flavobacteriales</taxon>
        <taxon>Flavobacteriaceae</taxon>
        <taxon>Aequorivita</taxon>
    </lineage>
</organism>
<proteinExistence type="predicted"/>
<dbReference type="OrthoDB" id="8161897at2"/>
<dbReference type="RefSeq" id="WP_146743979.1">
    <property type="nucleotide sequence ID" value="NZ_UEGI01000004.1"/>
</dbReference>
<feature type="transmembrane region" description="Helical" evidence="1">
    <location>
        <begin position="75"/>
        <end position="94"/>
    </location>
</feature>
<protein>
    <submittedName>
        <fullName evidence="2">DoxX protein</fullName>
    </submittedName>
</protein>
<reference evidence="2 3" key="1">
    <citation type="submission" date="2019-08" db="EMBL/GenBank/DDBJ databases">
        <title>Genome of Aequorivita antarctica SW49 (type strain).</title>
        <authorList>
            <person name="Bowman J.P."/>
        </authorList>
    </citation>
    <scope>NUCLEOTIDE SEQUENCE [LARGE SCALE GENOMIC DNA]</scope>
    <source>
        <strain evidence="2 3">SW49</strain>
    </source>
</reference>
<dbReference type="EMBL" id="VORT01000009">
    <property type="protein sequence ID" value="TXD72235.1"/>
    <property type="molecule type" value="Genomic_DNA"/>
</dbReference>
<accession>A0A5C6YXB9</accession>
<comment type="caution">
    <text evidence="2">The sequence shown here is derived from an EMBL/GenBank/DDBJ whole genome shotgun (WGS) entry which is preliminary data.</text>
</comment>